<dbReference type="SUPFAM" id="SSF49464">
    <property type="entry name" value="Carboxypeptidase regulatory domain-like"/>
    <property type="match status" value="1"/>
</dbReference>
<dbReference type="InterPro" id="IPR000531">
    <property type="entry name" value="Beta-barrel_TonB"/>
</dbReference>
<gene>
    <name evidence="13" type="ORF">HMPREF0650_0925</name>
</gene>
<dbReference type="PROSITE" id="PS52016">
    <property type="entry name" value="TONB_DEPENDENT_REC_3"/>
    <property type="match status" value="1"/>
</dbReference>
<evidence type="ECO:0000256" key="5">
    <source>
        <dbReference type="ARBA" id="ARBA00023077"/>
    </source>
</evidence>
<dbReference type="InterPro" id="IPR008969">
    <property type="entry name" value="CarboxyPept-like_regulatory"/>
</dbReference>
<comment type="subcellular location">
    <subcellularLocation>
        <location evidence="1 8">Cell outer membrane</location>
        <topology evidence="1 8">Multi-pass membrane protein</topology>
    </subcellularLocation>
</comment>
<dbReference type="SUPFAM" id="SSF56935">
    <property type="entry name" value="Porins"/>
    <property type="match status" value="1"/>
</dbReference>
<dbReference type="Pfam" id="PF00593">
    <property type="entry name" value="TonB_dep_Rec_b-barrel"/>
    <property type="match status" value="1"/>
</dbReference>
<dbReference type="Proteomes" id="UP000005283">
    <property type="component" value="Unassembled WGS sequence"/>
</dbReference>
<dbReference type="STRING" id="679190.HMPREF0650_0925"/>
<evidence type="ECO:0000313" key="14">
    <source>
        <dbReference type="Proteomes" id="UP000005283"/>
    </source>
</evidence>
<dbReference type="Pfam" id="PF07715">
    <property type="entry name" value="Plug"/>
    <property type="match status" value="1"/>
</dbReference>
<feature type="domain" description="TonB-dependent receptor plug" evidence="12">
    <location>
        <begin position="120"/>
        <end position="227"/>
    </location>
</feature>
<evidence type="ECO:0000256" key="10">
    <source>
        <dbReference type="SAM" id="SignalP"/>
    </source>
</evidence>
<keyword evidence="7 8" id="KW-0998">Cell outer membrane</keyword>
<keyword evidence="6 8" id="KW-0472">Membrane</keyword>
<feature type="signal peptide" evidence="10">
    <location>
        <begin position="1"/>
        <end position="27"/>
    </location>
</feature>
<evidence type="ECO:0000256" key="9">
    <source>
        <dbReference type="RuleBase" id="RU003357"/>
    </source>
</evidence>
<evidence type="ECO:0000256" key="3">
    <source>
        <dbReference type="ARBA" id="ARBA00022452"/>
    </source>
</evidence>
<dbReference type="InterPro" id="IPR023996">
    <property type="entry name" value="TonB-dep_OMP_SusC/RagA"/>
</dbReference>
<evidence type="ECO:0000259" key="12">
    <source>
        <dbReference type="Pfam" id="PF07715"/>
    </source>
</evidence>
<dbReference type="Pfam" id="PF13715">
    <property type="entry name" value="CarbopepD_reg_2"/>
    <property type="match status" value="1"/>
</dbReference>
<dbReference type="InterPro" id="IPR039426">
    <property type="entry name" value="TonB-dep_rcpt-like"/>
</dbReference>
<keyword evidence="14" id="KW-1185">Reference proteome</keyword>
<dbReference type="NCBIfam" id="TIGR04057">
    <property type="entry name" value="SusC_RagA_signa"/>
    <property type="match status" value="1"/>
</dbReference>
<comment type="similarity">
    <text evidence="8 9">Belongs to the TonB-dependent receptor family.</text>
</comment>
<dbReference type="Gene3D" id="2.170.130.10">
    <property type="entry name" value="TonB-dependent receptor, plug domain"/>
    <property type="match status" value="1"/>
</dbReference>
<dbReference type="InterPro" id="IPR012910">
    <property type="entry name" value="Plug_dom"/>
</dbReference>
<dbReference type="EMBL" id="ADEG01000111">
    <property type="protein sequence ID" value="EFA90921.1"/>
    <property type="molecule type" value="Genomic_DNA"/>
</dbReference>
<keyword evidence="5 9" id="KW-0798">TonB box</keyword>
<dbReference type="eggNOG" id="COG4771">
    <property type="taxonomic scope" value="Bacteria"/>
</dbReference>
<dbReference type="InterPro" id="IPR037066">
    <property type="entry name" value="Plug_dom_sf"/>
</dbReference>
<sequence length="1080" mass="119798">MKGEISMEKRLTLFLACLFLSIGMAMAQMPVKGVVTSSEDGQPIIGASVKVVGTSTGTITDTNGRFSLNVPNAGSRLEFSYIGMLSKTLTVKSEMNVVLEPENKSLDEVVVVAFGTQTKSAFTGSATFMNSKDLQKHVTTNVANALVGNVSGLQMRSSSGAPGAGAGAMNIRGISSLYAGTDPLIIVDGAPYTASLSNIPQGDIESVSVLKDAASAALYGARGASGVIIVTTKKGKSREAVVNVDVKWGANTRAVQEYDVLDSPAAYYESYYTLFNNYAKNAGKKNDADANLWANQMMMKQLGNYNVYTLPEGQNLIGMDGHVVPGAKLGRVFKGTDGLDYYLTPDDWTDTAYKSALRQDYNVSVSGSTDRSSFYVSAGYLNEDGIIEHSSYDRFSSRIKADYQAKKWLKLGANVAFVHSNQLSNPNMSADLGQVNLMYYTSMMAPIYPIYVRTLDKQGNPVIAVDKYGHQRFDYGSSGSNGGLTRAFMLGNPIGANQYNEYKRIGNQLNGNFFMDVNITDYLKFNMTNTVIWGQTQLSDYGSSFVLPKSSVGGELTKSVSNTLRTNFVQTLTFFKEFNKHDLNVMLGHEYYKEEVNFLEGTAKGNFSPDIKELAAFATKSNNTSYKTPYNVEGYFGNVQYNYDKKYYGSVSYRYDATSHFAKEHRWGSFWSLGGAWIMNKESFLSDVKWLNVLKLKASVGQQGNDNIGNYAYTNLYRLSKASETAMSPKFWRIGNPEITWETTTNFNVGVEFDLWQSRLTGNIDFYSKKTTDLLFWLSVPESMGSRGYYGNVGDIRNSGVEVNLTGAIIRTKDIDWTVSLNLAHNKGKILKLPASKVLDNGGFLESPYWYEEGGEMLNYMTYAYAGVDETGQALYWYDEDMSTLGKADATITNRPGKKYSGKTTDPNKANRYAHGSNAPDLFGGFSTNFRFGNFDLSLSFDYQLGGKVYDARYQTLMTPQASKAEGYNYHKDYIKAWSATNTTSNIPRWQYKDKYAAQASDRWLTNASYLNFQSFTVGYTLPKNLVPYISNIRIYAAGENLYFWSKRKGLDPRYAFDRNESVNVYSPVRNISGGVQLTF</sequence>
<dbReference type="NCBIfam" id="TIGR04056">
    <property type="entry name" value="OMP_RagA_SusC"/>
    <property type="match status" value="1"/>
</dbReference>
<evidence type="ECO:0000259" key="11">
    <source>
        <dbReference type="Pfam" id="PF00593"/>
    </source>
</evidence>
<name>D1W953_9BACT</name>
<keyword evidence="3 8" id="KW-1134">Transmembrane beta strand</keyword>
<evidence type="ECO:0000256" key="6">
    <source>
        <dbReference type="ARBA" id="ARBA00023136"/>
    </source>
</evidence>
<proteinExistence type="inferred from homology"/>
<evidence type="ECO:0000256" key="1">
    <source>
        <dbReference type="ARBA" id="ARBA00004571"/>
    </source>
</evidence>
<keyword evidence="2 8" id="KW-0813">Transport</keyword>
<keyword evidence="10" id="KW-0732">Signal</keyword>
<dbReference type="FunFam" id="2.60.40.1120:FF:000003">
    <property type="entry name" value="Outer membrane protein Omp121"/>
    <property type="match status" value="1"/>
</dbReference>
<evidence type="ECO:0000256" key="8">
    <source>
        <dbReference type="PROSITE-ProRule" id="PRU01360"/>
    </source>
</evidence>
<dbReference type="GO" id="GO:0009279">
    <property type="term" value="C:cell outer membrane"/>
    <property type="evidence" value="ECO:0007669"/>
    <property type="project" value="UniProtKB-SubCell"/>
</dbReference>
<dbReference type="AlphaFoldDB" id="D1W953"/>
<evidence type="ECO:0000256" key="4">
    <source>
        <dbReference type="ARBA" id="ARBA00022692"/>
    </source>
</evidence>
<dbReference type="InterPro" id="IPR036942">
    <property type="entry name" value="Beta-barrel_TonB_sf"/>
</dbReference>
<evidence type="ECO:0000256" key="7">
    <source>
        <dbReference type="ARBA" id="ARBA00023237"/>
    </source>
</evidence>
<comment type="caution">
    <text evidence="13">The sequence shown here is derived from an EMBL/GenBank/DDBJ whole genome shotgun (WGS) entry which is preliminary data.</text>
</comment>
<accession>D1W953</accession>
<reference evidence="13 14" key="1">
    <citation type="submission" date="2009-12" db="EMBL/GenBank/DDBJ databases">
        <title>Genome Sequence of Prevotella buccalis ATCC 35310.</title>
        <authorList>
            <person name="Durkin A.S."/>
            <person name="Madupu R."/>
            <person name="Torralba M."/>
            <person name="Methe B."/>
            <person name="Sutton G."/>
            <person name="Strausberg R.L."/>
            <person name="Nelson K.E."/>
        </authorList>
    </citation>
    <scope>NUCLEOTIDE SEQUENCE [LARGE SCALE GENOMIC DNA]</scope>
    <source>
        <strain evidence="13 14">ATCC 35310</strain>
    </source>
</reference>
<organism evidence="13 14">
    <name type="scientific">Hoylesella buccalis ATCC 35310</name>
    <dbReference type="NCBI Taxonomy" id="679190"/>
    <lineage>
        <taxon>Bacteria</taxon>
        <taxon>Pseudomonadati</taxon>
        <taxon>Bacteroidota</taxon>
        <taxon>Bacteroidia</taxon>
        <taxon>Bacteroidales</taxon>
        <taxon>Prevotellaceae</taxon>
        <taxon>Hoylesella</taxon>
    </lineage>
</organism>
<keyword evidence="4 8" id="KW-0812">Transmembrane</keyword>
<feature type="chain" id="PRO_5003027667" evidence="10">
    <location>
        <begin position="28"/>
        <end position="1080"/>
    </location>
</feature>
<feature type="domain" description="TonB-dependent receptor-like beta-barrel" evidence="11">
    <location>
        <begin position="471"/>
        <end position="1042"/>
    </location>
</feature>
<dbReference type="Gene3D" id="2.40.170.20">
    <property type="entry name" value="TonB-dependent receptor, beta-barrel domain"/>
    <property type="match status" value="1"/>
</dbReference>
<protein>
    <submittedName>
        <fullName evidence="13">TonB-linked outer membrane protein, SusC/RagA family</fullName>
    </submittedName>
</protein>
<dbReference type="Gene3D" id="2.60.40.1120">
    <property type="entry name" value="Carboxypeptidase-like, regulatory domain"/>
    <property type="match status" value="1"/>
</dbReference>
<evidence type="ECO:0000313" key="13">
    <source>
        <dbReference type="EMBL" id="EFA90921.1"/>
    </source>
</evidence>
<dbReference type="InterPro" id="IPR023997">
    <property type="entry name" value="TonB-dep_OMP_SusC/RagA_CS"/>
</dbReference>
<evidence type="ECO:0000256" key="2">
    <source>
        <dbReference type="ARBA" id="ARBA00022448"/>
    </source>
</evidence>